<evidence type="ECO:0000313" key="1">
    <source>
        <dbReference type="EMBL" id="BDT77547.1"/>
    </source>
</evidence>
<dbReference type="Proteomes" id="UP001211097">
    <property type="component" value="Chromosome"/>
</dbReference>
<proteinExistence type="predicted"/>
<reference evidence="1" key="1">
    <citation type="submission" date="2022-11" db="EMBL/GenBank/DDBJ databases">
        <title>Complete Genome Sequences of three Polynucleobacter sp. Subcluster PnecC Strains KF022, KF023, and KF032 Isolated from a Shallow Eutrophic Lake in Japan.</title>
        <authorList>
            <person name="Ogata Y."/>
            <person name="Watanabe K."/>
            <person name="Takemine S."/>
            <person name="Shindo C."/>
            <person name="Kurokawa R."/>
            <person name="Suda W."/>
        </authorList>
    </citation>
    <scope>NUCLEOTIDE SEQUENCE</scope>
    <source>
        <strain evidence="1">KF023</strain>
    </source>
</reference>
<dbReference type="KEGG" id="pyt:PKF023_13500"/>
<protein>
    <submittedName>
        <fullName evidence="1">Uncharacterized protein</fullName>
    </submittedName>
</protein>
<dbReference type="EMBL" id="AP026973">
    <property type="protein sequence ID" value="BDT77547.1"/>
    <property type="molecule type" value="Genomic_DNA"/>
</dbReference>
<name>A0A9C7CYS0_9BURK</name>
<dbReference type="AlphaFoldDB" id="A0A9C7CYS0"/>
<sequence length="64" mass="7228">MWKDSPGKGKPTLESLLNDRQVITGKHLIKQQKEAALETARQNAILEEAIAFEQRNRRSKVGKA</sequence>
<organism evidence="1">
    <name type="scientific">Polynucleobacter yangtzensis</name>
    <dbReference type="NCBI Taxonomy" id="1743159"/>
    <lineage>
        <taxon>Bacteria</taxon>
        <taxon>Pseudomonadati</taxon>
        <taxon>Pseudomonadota</taxon>
        <taxon>Betaproteobacteria</taxon>
        <taxon>Burkholderiales</taxon>
        <taxon>Burkholderiaceae</taxon>
        <taxon>Polynucleobacter</taxon>
    </lineage>
</organism>
<accession>A0A9C7CYS0</accession>
<gene>
    <name evidence="1" type="ORF">PKF023_13500</name>
</gene>
<dbReference type="RefSeq" id="WP_281741936.1">
    <property type="nucleotide sequence ID" value="NZ_AP026973.1"/>
</dbReference>